<reference evidence="1 2" key="1">
    <citation type="submission" date="2015-12" db="EMBL/GenBank/DDBJ databases">
        <title>Serinicoccus chungangenesis strain CD08_5 genome sequencing and assembly.</title>
        <authorList>
            <person name="Chander A.M."/>
            <person name="Kaur G."/>
            <person name="Nair G.R."/>
            <person name="Dhawan D.K."/>
            <person name="Kochhar R.K."/>
            <person name="Mayilraj S."/>
            <person name="Bhadada S.K."/>
        </authorList>
    </citation>
    <scope>NUCLEOTIDE SEQUENCE [LARGE SCALE GENOMIC DNA]</scope>
    <source>
        <strain evidence="1 2">CD08_5</strain>
    </source>
</reference>
<sequence length="79" mass="8306">MATVRFFAAAAEAAGTESEHVEADDLGSLLADLRERHGAELTRVLALSTVLHDGQYVADPALPLRHDAVLDVLPPFAGG</sequence>
<evidence type="ECO:0000313" key="1">
    <source>
        <dbReference type="EMBL" id="KUG51095.1"/>
    </source>
</evidence>
<protein>
    <submittedName>
        <fullName evidence="1">Molybdopterin synthase sulfur carrier subunit</fullName>
    </submittedName>
</protein>
<dbReference type="OrthoDB" id="4331766at2"/>
<proteinExistence type="predicted"/>
<dbReference type="EMBL" id="LQBL01000033">
    <property type="protein sequence ID" value="KUG51095.1"/>
    <property type="molecule type" value="Genomic_DNA"/>
</dbReference>
<dbReference type="STRING" id="767452.AVL62_12665"/>
<comment type="caution">
    <text evidence="1">The sequence shown here is derived from an EMBL/GenBank/DDBJ whole genome shotgun (WGS) entry which is preliminary data.</text>
</comment>
<dbReference type="Pfam" id="PF02597">
    <property type="entry name" value="ThiS"/>
    <property type="match status" value="1"/>
</dbReference>
<organism evidence="1 2">
    <name type="scientific">Serinicoccus chungangensis</name>
    <dbReference type="NCBI Taxonomy" id="767452"/>
    <lineage>
        <taxon>Bacteria</taxon>
        <taxon>Bacillati</taxon>
        <taxon>Actinomycetota</taxon>
        <taxon>Actinomycetes</taxon>
        <taxon>Micrococcales</taxon>
        <taxon>Ornithinimicrobiaceae</taxon>
        <taxon>Serinicoccus</taxon>
    </lineage>
</organism>
<accession>A0A0W8I0F6</accession>
<name>A0A0W8I0F6_9MICO</name>
<dbReference type="RefSeq" id="WP_058892640.1">
    <property type="nucleotide sequence ID" value="NZ_LQBL01000033.1"/>
</dbReference>
<dbReference type="Gene3D" id="3.10.20.30">
    <property type="match status" value="1"/>
</dbReference>
<keyword evidence="2" id="KW-1185">Reference proteome</keyword>
<evidence type="ECO:0000313" key="2">
    <source>
        <dbReference type="Proteomes" id="UP000054837"/>
    </source>
</evidence>
<dbReference type="Proteomes" id="UP000054837">
    <property type="component" value="Unassembled WGS sequence"/>
</dbReference>
<dbReference type="InterPro" id="IPR012675">
    <property type="entry name" value="Beta-grasp_dom_sf"/>
</dbReference>
<dbReference type="InterPro" id="IPR016155">
    <property type="entry name" value="Mopterin_synth/thiamin_S_b"/>
</dbReference>
<dbReference type="InterPro" id="IPR003749">
    <property type="entry name" value="ThiS/MoaD-like"/>
</dbReference>
<gene>
    <name evidence="1" type="ORF">AVL62_12665</name>
</gene>
<dbReference type="AlphaFoldDB" id="A0A0W8I0F6"/>
<dbReference type="SUPFAM" id="SSF54285">
    <property type="entry name" value="MoaD/ThiS"/>
    <property type="match status" value="1"/>
</dbReference>